<dbReference type="GO" id="GO:0005737">
    <property type="term" value="C:cytoplasm"/>
    <property type="evidence" value="ECO:0007669"/>
    <property type="project" value="UniProtKB-SubCell"/>
</dbReference>
<dbReference type="Gene3D" id="3.50.80.10">
    <property type="entry name" value="D-tyrosyl-tRNA(Tyr) deacylase"/>
    <property type="match status" value="1"/>
</dbReference>
<dbReference type="EC" id="3.1.1.96" evidence="2"/>
<organism evidence="3 4">
    <name type="scientific">Lacicoccus alkaliphilus DSM 16010</name>
    <dbReference type="NCBI Taxonomy" id="1123231"/>
    <lineage>
        <taxon>Bacteria</taxon>
        <taxon>Bacillati</taxon>
        <taxon>Bacillota</taxon>
        <taxon>Bacilli</taxon>
        <taxon>Bacillales</taxon>
        <taxon>Salinicoccaceae</taxon>
        <taxon>Lacicoccus</taxon>
    </lineage>
</organism>
<comment type="subcellular location">
    <subcellularLocation>
        <location evidence="2">Cytoplasm</location>
    </subcellularLocation>
</comment>
<evidence type="ECO:0000256" key="1">
    <source>
        <dbReference type="ARBA" id="ARBA00009673"/>
    </source>
</evidence>
<dbReference type="HAMAP" id="MF_00518">
    <property type="entry name" value="Deacylase_Dtd"/>
    <property type="match status" value="1"/>
</dbReference>
<dbReference type="GO" id="GO:0000049">
    <property type="term" value="F:tRNA binding"/>
    <property type="evidence" value="ECO:0007669"/>
    <property type="project" value="UniProtKB-UniRule"/>
</dbReference>
<evidence type="ECO:0000313" key="4">
    <source>
        <dbReference type="Proteomes" id="UP000184206"/>
    </source>
</evidence>
<dbReference type="FunFam" id="3.50.80.10:FF:000001">
    <property type="entry name" value="D-aminoacyl-tRNA deacylase"/>
    <property type="match status" value="1"/>
</dbReference>
<dbReference type="GO" id="GO:0051500">
    <property type="term" value="F:D-tyrosyl-tRNA(Tyr) deacylase activity"/>
    <property type="evidence" value="ECO:0007669"/>
    <property type="project" value="TreeGrafter"/>
</dbReference>
<dbReference type="Pfam" id="PF02580">
    <property type="entry name" value="Tyr_Deacylase"/>
    <property type="match status" value="1"/>
</dbReference>
<dbReference type="GO" id="GO:0019478">
    <property type="term" value="P:D-amino acid catabolic process"/>
    <property type="evidence" value="ECO:0007669"/>
    <property type="project" value="UniProtKB-UniRule"/>
</dbReference>
<dbReference type="EMBL" id="FRCF01000002">
    <property type="protein sequence ID" value="SHL57808.1"/>
    <property type="molecule type" value="Genomic_DNA"/>
</dbReference>
<reference evidence="3 4" key="1">
    <citation type="submission" date="2016-11" db="EMBL/GenBank/DDBJ databases">
        <authorList>
            <person name="Jaros S."/>
            <person name="Januszkiewicz K."/>
            <person name="Wedrychowicz H."/>
        </authorList>
    </citation>
    <scope>NUCLEOTIDE SEQUENCE [LARGE SCALE GENOMIC DNA]</scope>
    <source>
        <strain evidence="3 4">DSM 16010</strain>
    </source>
</reference>
<proteinExistence type="inferred from homology"/>
<protein>
    <recommendedName>
        <fullName evidence="2">D-aminoacyl-tRNA deacylase</fullName>
        <shortName evidence="2">DTD</shortName>
        <ecNumber evidence="2">3.1.1.96</ecNumber>
    </recommendedName>
    <alternativeName>
        <fullName evidence="2">Gly-tRNA(Ala) deacylase</fullName>
        <ecNumber evidence="2">3.1.1.-</ecNumber>
    </alternativeName>
</protein>
<evidence type="ECO:0000256" key="2">
    <source>
        <dbReference type="HAMAP-Rule" id="MF_00518"/>
    </source>
</evidence>
<dbReference type="InterPro" id="IPR003732">
    <property type="entry name" value="Daa-tRNA_deacyls_DTD"/>
</dbReference>
<dbReference type="OrthoDB" id="9801395at2"/>
<keyword evidence="2" id="KW-0963">Cytoplasm</keyword>
<dbReference type="NCBIfam" id="TIGR00256">
    <property type="entry name" value="D-aminoacyl-tRNA deacylase"/>
    <property type="match status" value="1"/>
</dbReference>
<accession>A0A1M7BRY7</accession>
<sequence>MKVVLQKVKDARVVKHDLYNEINDGYVLLVGVSEESTSADAVKLAEKIAKSRNFEDGEGKINLSIDDVKGEILSISQFTLYADVKKGNRPSFTKAAAGDRAIKLYKEFNAALESYGLTVKEGFFGEHMNVYINNDGPITIIYESREGKIL</sequence>
<dbReference type="GO" id="GO:0043908">
    <property type="term" value="F:Ser(Gly)-tRNA(Ala) hydrolase activity"/>
    <property type="evidence" value="ECO:0007669"/>
    <property type="project" value="UniProtKB-UniRule"/>
</dbReference>
<keyword evidence="2" id="KW-0820">tRNA-binding</keyword>
<dbReference type="InterPro" id="IPR023509">
    <property type="entry name" value="DTD-like_sf"/>
</dbReference>
<dbReference type="SUPFAM" id="SSF69500">
    <property type="entry name" value="DTD-like"/>
    <property type="match status" value="1"/>
</dbReference>
<dbReference type="Proteomes" id="UP000184206">
    <property type="component" value="Unassembled WGS sequence"/>
</dbReference>
<comment type="catalytic activity">
    <reaction evidence="2">
        <text>glycyl-tRNA(Ala) + H2O = tRNA(Ala) + glycine + H(+)</text>
        <dbReference type="Rhea" id="RHEA:53744"/>
        <dbReference type="Rhea" id="RHEA-COMP:9657"/>
        <dbReference type="Rhea" id="RHEA-COMP:13640"/>
        <dbReference type="ChEBI" id="CHEBI:15377"/>
        <dbReference type="ChEBI" id="CHEBI:15378"/>
        <dbReference type="ChEBI" id="CHEBI:57305"/>
        <dbReference type="ChEBI" id="CHEBI:78442"/>
        <dbReference type="ChEBI" id="CHEBI:78522"/>
    </reaction>
</comment>
<comment type="subunit">
    <text evidence="2">Homodimer.</text>
</comment>
<keyword evidence="2" id="KW-0694">RNA-binding</keyword>
<name>A0A1M7BRY7_9BACL</name>
<comment type="domain">
    <text evidence="2">A Gly-cisPro motif from one monomer fits into the active site of the other monomer to allow specific chiral rejection of L-amino acids.</text>
</comment>
<dbReference type="PANTHER" id="PTHR10472">
    <property type="entry name" value="D-TYROSYL-TRNA TYR DEACYLASE"/>
    <property type="match status" value="1"/>
</dbReference>
<dbReference type="EC" id="3.1.1.-" evidence="2"/>
<dbReference type="PANTHER" id="PTHR10472:SF5">
    <property type="entry name" value="D-AMINOACYL-TRNA DEACYLASE 1"/>
    <property type="match status" value="1"/>
</dbReference>
<dbReference type="STRING" id="1123231.SAMN02745189_00564"/>
<dbReference type="AlphaFoldDB" id="A0A1M7BRY7"/>
<comment type="catalytic activity">
    <reaction evidence="2">
        <text>a D-aminoacyl-tRNA + H2O = a tRNA + a D-alpha-amino acid + H(+)</text>
        <dbReference type="Rhea" id="RHEA:13953"/>
        <dbReference type="Rhea" id="RHEA-COMP:10123"/>
        <dbReference type="Rhea" id="RHEA-COMP:10124"/>
        <dbReference type="ChEBI" id="CHEBI:15377"/>
        <dbReference type="ChEBI" id="CHEBI:15378"/>
        <dbReference type="ChEBI" id="CHEBI:59871"/>
        <dbReference type="ChEBI" id="CHEBI:78442"/>
        <dbReference type="ChEBI" id="CHEBI:79333"/>
        <dbReference type="EC" id="3.1.1.96"/>
    </reaction>
</comment>
<dbReference type="GO" id="GO:0106026">
    <property type="term" value="F:Gly-tRNA(Ala) deacylase activity"/>
    <property type="evidence" value="ECO:0007669"/>
    <property type="project" value="UniProtKB-UniRule"/>
</dbReference>
<dbReference type="RefSeq" id="WP_072708058.1">
    <property type="nucleotide sequence ID" value="NZ_FRCF01000002.1"/>
</dbReference>
<comment type="function">
    <text evidence="2">An aminoacyl-tRNA editing enzyme that deacylates mischarged D-aminoacyl-tRNAs. Also deacylates mischarged glycyl-tRNA(Ala), protecting cells against glycine mischarging by AlaRS. Acts via tRNA-based rather than protein-based catalysis; rejects L-amino acids rather than detecting D-amino acids in the active site. By recycling D-aminoacyl-tRNA to D-amino acids and free tRNA molecules, this enzyme counteracts the toxicity associated with the formation of D-aminoacyl-tRNA entities in vivo and helps enforce protein L-homochirality.</text>
</comment>
<comment type="similarity">
    <text evidence="1 2">Belongs to the DTD family.</text>
</comment>
<keyword evidence="2" id="KW-0378">Hydrolase</keyword>
<evidence type="ECO:0000313" key="3">
    <source>
        <dbReference type="EMBL" id="SHL57808.1"/>
    </source>
</evidence>
<gene>
    <name evidence="2" type="primary">dtd</name>
    <name evidence="3" type="ORF">SAMN02745189_00564</name>
</gene>
<keyword evidence="4" id="KW-1185">Reference proteome</keyword>
<feature type="short sequence motif" description="Gly-cisPro motif, important for rejection of L-amino acids" evidence="2">
    <location>
        <begin position="136"/>
        <end position="137"/>
    </location>
</feature>